<dbReference type="InterPro" id="IPR025048">
    <property type="entry name" value="DUF3987"/>
</dbReference>
<dbReference type="RefSeq" id="WP_003330424.1">
    <property type="nucleotide sequence ID" value="NZ_AJLR01000042.1"/>
</dbReference>
<evidence type="ECO:0008006" key="4">
    <source>
        <dbReference type="Google" id="ProtNLM"/>
    </source>
</evidence>
<dbReference type="PATRIC" id="fig|1131731.3.peg.1256"/>
<sequence>MENTQTEFQYKYDYDWDVLLKSKDGHKWFYYFNKKDEKPIYSDYEKQILEEERELYKEAQEAWIQLEIEKQEDPLYWENYFHQYEDFMTDEELKIVSDLARPTSSKLERESDINYINDDNQVENIKFPIEVLPNVVKKYIVASAEITQQDVEIFALPSLIGLATAIGTSRKVATNKDYKTLPILYGVLIANPGAGKSPAISKALEPLEELQKEAFEQYYKDKKQYEIDLENYQKGRKKAKDEDFNEEAPVPPKLKEYLANDATIEAITKLMENNQKGIVSIQDEFEGFYNSLNGYRAGIGADLQKWLTIWNGGMLKVDRQQQEPKFIKETFCCLIGAMTPSGIARIAANGNTDNGFLDRILFCWIDSNRSFKITKESMPEQIKNNYFQLFKELTELKFKKDRDIPLNDGAFEKYDSYNDRLAEIAGEDEKLQSIHSKIMMYLVRFALIIHLCEQQKEFVKHEEIQAESMDKAIQLCEYFRGQQYKIYDKLTTSESEILFDKALKAIKKKSYKEGKDFLVKRRDIYKNMKIKVEKFNEIEPILIEHEILSVKDKNSRGTLVYFVNQDKLK</sequence>
<comment type="caution">
    <text evidence="2">The sequence shown here is derived from an EMBL/GenBank/DDBJ whole genome shotgun (WGS) entry which is preliminary data.</text>
</comment>
<dbReference type="Pfam" id="PF13148">
    <property type="entry name" value="DUF3987"/>
    <property type="match status" value="1"/>
</dbReference>
<dbReference type="EMBL" id="AJLR01000042">
    <property type="protein sequence ID" value="EKN68054.1"/>
    <property type="molecule type" value="Genomic_DNA"/>
</dbReference>
<dbReference type="Proteomes" id="UP000006315">
    <property type="component" value="Unassembled WGS sequence"/>
</dbReference>
<keyword evidence="3" id="KW-1185">Reference proteome</keyword>
<protein>
    <recommendedName>
        <fullName evidence="4">DUF3987 domain-containing protein</fullName>
    </recommendedName>
</protein>
<evidence type="ECO:0000313" key="2">
    <source>
        <dbReference type="EMBL" id="EKN68054.1"/>
    </source>
</evidence>
<dbReference type="AlphaFoldDB" id="K6DIE6"/>
<accession>K6DIE6</accession>
<proteinExistence type="predicted"/>
<gene>
    <name evidence="2" type="ORF">BAZO_06039</name>
</gene>
<evidence type="ECO:0000256" key="1">
    <source>
        <dbReference type="SAM" id="Coils"/>
    </source>
</evidence>
<name>K6DIE6_SCHAZ</name>
<organism evidence="2 3">
    <name type="scientific">Schinkia azotoformans LMG 9581</name>
    <dbReference type="NCBI Taxonomy" id="1131731"/>
    <lineage>
        <taxon>Bacteria</taxon>
        <taxon>Bacillati</taxon>
        <taxon>Bacillota</taxon>
        <taxon>Bacilli</taxon>
        <taxon>Bacillales</taxon>
        <taxon>Bacillaceae</taxon>
        <taxon>Calidifontibacillus/Schinkia group</taxon>
        <taxon>Schinkia</taxon>
    </lineage>
</organism>
<reference evidence="2 3" key="1">
    <citation type="journal article" date="2012" name="Front. Microbiol.">
        <title>Redundancy and modularity in membrane-associated dissimilatory nitrate reduction in Bacillus.</title>
        <authorList>
            <person name="Heylen K."/>
            <person name="Keltjens J."/>
        </authorList>
    </citation>
    <scope>NUCLEOTIDE SEQUENCE [LARGE SCALE GENOMIC DNA]</scope>
    <source>
        <strain evidence="2 3">LMG 9581</strain>
    </source>
</reference>
<keyword evidence="1" id="KW-0175">Coiled coil</keyword>
<dbReference type="STRING" id="1131731.BAZO_06039"/>
<evidence type="ECO:0000313" key="3">
    <source>
        <dbReference type="Proteomes" id="UP000006315"/>
    </source>
</evidence>
<feature type="coiled-coil region" evidence="1">
    <location>
        <begin position="41"/>
        <end position="69"/>
    </location>
</feature>